<dbReference type="AlphaFoldDB" id="A0A941EE96"/>
<dbReference type="CDD" id="cd12108">
    <property type="entry name" value="Hr-like"/>
    <property type="match status" value="1"/>
</dbReference>
<comment type="caution">
    <text evidence="2">The sequence shown here is derived from an EMBL/GenBank/DDBJ whole genome shotgun (WGS) entry which is preliminary data.</text>
</comment>
<dbReference type="Proteomes" id="UP000676325">
    <property type="component" value="Unassembled WGS sequence"/>
</dbReference>
<reference evidence="2" key="1">
    <citation type="submission" date="2021-04" db="EMBL/GenBank/DDBJ databases">
        <title>Genome based classification of Actinospica acidithermotolerans sp. nov., an actinobacterium isolated from an Indonesian hot spring.</title>
        <authorList>
            <person name="Kusuma A.B."/>
            <person name="Putra K.E."/>
            <person name="Nafisah S."/>
            <person name="Loh J."/>
            <person name="Nouioui I."/>
            <person name="Goodfellow M."/>
        </authorList>
    </citation>
    <scope>NUCLEOTIDE SEQUENCE</scope>
    <source>
        <strain evidence="2">MGRD01-02</strain>
    </source>
</reference>
<keyword evidence="3" id="KW-1185">Reference proteome</keyword>
<dbReference type="InterPro" id="IPR012312">
    <property type="entry name" value="Hemerythrin-like"/>
</dbReference>
<gene>
    <name evidence="2" type="ORF">KDK95_26185</name>
</gene>
<evidence type="ECO:0000259" key="1">
    <source>
        <dbReference type="Pfam" id="PF01814"/>
    </source>
</evidence>
<dbReference type="EMBL" id="JAGSOH010000101">
    <property type="protein sequence ID" value="MBR7829821.1"/>
    <property type="molecule type" value="Genomic_DNA"/>
</dbReference>
<name>A0A941EE96_9ACTN</name>
<evidence type="ECO:0000313" key="2">
    <source>
        <dbReference type="EMBL" id="MBR7829821.1"/>
    </source>
</evidence>
<evidence type="ECO:0000313" key="3">
    <source>
        <dbReference type="Proteomes" id="UP000676325"/>
    </source>
</evidence>
<protein>
    <submittedName>
        <fullName evidence="2">Hemerythrin domain-containing protein</fullName>
    </submittedName>
</protein>
<feature type="domain" description="Hemerythrin-like" evidence="1">
    <location>
        <begin position="25"/>
        <end position="148"/>
    </location>
</feature>
<accession>A0A941EE96</accession>
<dbReference type="Gene3D" id="1.20.120.520">
    <property type="entry name" value="nmb1532 protein domain like"/>
    <property type="match status" value="1"/>
</dbReference>
<proteinExistence type="predicted"/>
<sequence>MATEETGRTAARRRNLAEGKIDFTAMYATHDAFERDLRRLTGAVAEGRAQTPGVAAGWESFKHQLHIHHTAEDATLWPALRRKVTEPADVEVIDAMKREHGRIDPLLAQVDAGFASGDQGALSAAAAEAAQALGEHMAHEEAAALPLIEAHLTKAEWNEFPKHSRKINSLGRGLEFLPWMLDEADPELHRSAMRILPAPARVIYRRVMLPRYAGKAYWK</sequence>
<dbReference type="RefSeq" id="WP_212520955.1">
    <property type="nucleotide sequence ID" value="NZ_JAGSOH010000101.1"/>
</dbReference>
<organism evidence="2 3">
    <name type="scientific">Actinospica acidithermotolerans</name>
    <dbReference type="NCBI Taxonomy" id="2828514"/>
    <lineage>
        <taxon>Bacteria</taxon>
        <taxon>Bacillati</taxon>
        <taxon>Actinomycetota</taxon>
        <taxon>Actinomycetes</taxon>
        <taxon>Catenulisporales</taxon>
        <taxon>Actinospicaceae</taxon>
        <taxon>Actinospica</taxon>
    </lineage>
</organism>
<dbReference type="Pfam" id="PF01814">
    <property type="entry name" value="Hemerythrin"/>
    <property type="match status" value="1"/>
</dbReference>